<evidence type="ECO:0000313" key="3">
    <source>
        <dbReference type="Proteomes" id="UP000002628"/>
    </source>
</evidence>
<name>D0U252_9CAUD</name>
<gene>
    <name evidence="2" type="ORF">CMP1-68</name>
</gene>
<organism evidence="2 3">
    <name type="scientific">Clavibacter phage CMP1</name>
    <dbReference type="NCBI Taxonomy" id="686439"/>
    <lineage>
        <taxon>Viruses</taxon>
        <taxon>Duplodnaviria</taxon>
        <taxon>Heunggongvirae</taxon>
        <taxon>Uroviricota</taxon>
        <taxon>Caudoviricetes</taxon>
        <taxon>Cimpunavirus</taxon>
        <taxon>Cimpunavirus CMP1</taxon>
    </lineage>
</organism>
<dbReference type="Proteomes" id="UP000002628">
    <property type="component" value="Segment"/>
</dbReference>
<reference evidence="2 3" key="1">
    <citation type="journal article" date="2010" name="Microbiology">
        <title>The endolysins of bacteriophages CMP1 and CN77 are specific for the lysis of Clavibacter michiganensis strains.</title>
        <authorList>
            <person name="Wittmann J."/>
            <person name="Eichenlaub R."/>
            <person name="Dreiseikelmann B."/>
        </authorList>
    </citation>
    <scope>NUCLEOTIDE SEQUENCE [LARGE SCALE GENOMIC DNA]</scope>
</reference>
<dbReference type="KEGG" id="vg:8684250"/>
<accession>D0U252</accession>
<evidence type="ECO:0000256" key="1">
    <source>
        <dbReference type="SAM" id="MobiDB-lite"/>
    </source>
</evidence>
<feature type="region of interest" description="Disordered" evidence="1">
    <location>
        <begin position="62"/>
        <end position="94"/>
    </location>
</feature>
<evidence type="ECO:0000313" key="2">
    <source>
        <dbReference type="EMBL" id="ACY35960.1"/>
    </source>
</evidence>
<dbReference type="GeneID" id="8684250"/>
<dbReference type="OrthoDB" id="28864at10239"/>
<sequence length="94" mass="10487">MANQINTKDAFAELLDEDGPVTVAGIEFNPSDILKSCDPIAFRVGISDYESSMVDDGTWFEWSDGDHYDEEEPTDEEDEQDTDCRCGHRDCGAC</sequence>
<feature type="compositionally biased region" description="Basic and acidic residues" evidence="1">
    <location>
        <begin position="82"/>
        <end position="94"/>
    </location>
</feature>
<dbReference type="EMBL" id="GQ241246">
    <property type="protein sequence ID" value="ACY35960.1"/>
    <property type="molecule type" value="Genomic_DNA"/>
</dbReference>
<protein>
    <submittedName>
        <fullName evidence="2">Uncharacterized protein</fullName>
    </submittedName>
</protein>
<feature type="compositionally biased region" description="Acidic residues" evidence="1">
    <location>
        <begin position="67"/>
        <end position="81"/>
    </location>
</feature>
<dbReference type="RefSeq" id="YP_003359159.1">
    <property type="nucleotide sequence ID" value="NC_013698.1"/>
</dbReference>
<proteinExistence type="predicted"/>
<keyword evidence="3" id="KW-1185">Reference proteome</keyword>